<dbReference type="PANTHER" id="PTHR34153">
    <property type="entry name" value="SI:CH211-262H13.3-RELATED-RELATED"/>
    <property type="match status" value="1"/>
</dbReference>
<reference evidence="2 3" key="1">
    <citation type="submission" date="2023-01" db="EMBL/GenBank/DDBJ databases">
        <authorList>
            <person name="Whitehead M."/>
        </authorList>
    </citation>
    <scope>NUCLEOTIDE SEQUENCE [LARGE SCALE GENOMIC DNA]</scope>
</reference>
<evidence type="ECO:0000259" key="1">
    <source>
        <dbReference type="Pfam" id="PF16064"/>
    </source>
</evidence>
<proteinExistence type="predicted"/>
<feature type="domain" description="DUF4806" evidence="1">
    <location>
        <begin position="127"/>
        <end position="194"/>
    </location>
</feature>
<evidence type="ECO:0000313" key="3">
    <source>
        <dbReference type="Proteomes" id="UP001160148"/>
    </source>
</evidence>
<dbReference type="InterPro" id="IPR032071">
    <property type="entry name" value="DUF4806"/>
</dbReference>
<sequence length="244" mass="28178">MLSNAIEPSNNWSLYPVNLVDGLCFDSSDGDQPLMVIKKRNDEAKSLTGVQEESCNYSFEPNSLGSMSSNAVQSKILNIIYEQGIETNAYLKRIDGRLDCLETIIKNMSAGTQNNNNNPIDSEFLTMFPLKDIDSLKDFDTRITNDSDFKLHVTNFITRIGGIDIKNFIKRVLQRIFSNELSSKCSWTGFRNNYRLENIWFMSIMKDLSREKFNSSDLDFELHVKDWFRHGSQRLIRDQQTKNK</sequence>
<dbReference type="Proteomes" id="UP001160148">
    <property type="component" value="Unassembled WGS sequence"/>
</dbReference>
<dbReference type="PANTHER" id="PTHR34153:SF2">
    <property type="entry name" value="SI:CH211-262H13.3-RELATED"/>
    <property type="match status" value="1"/>
</dbReference>
<evidence type="ECO:0000313" key="2">
    <source>
        <dbReference type="EMBL" id="CAI6376693.1"/>
    </source>
</evidence>
<dbReference type="Pfam" id="PF16064">
    <property type="entry name" value="DUF4806"/>
    <property type="match status" value="1"/>
</dbReference>
<name>A0AAV0Y893_9HEMI</name>
<dbReference type="EMBL" id="CARXXK010001549">
    <property type="protein sequence ID" value="CAI6376693.1"/>
    <property type="molecule type" value="Genomic_DNA"/>
</dbReference>
<accession>A0AAV0Y893</accession>
<protein>
    <recommendedName>
        <fullName evidence="1">DUF4806 domain-containing protein</fullName>
    </recommendedName>
</protein>
<organism evidence="2 3">
    <name type="scientific">Macrosiphum euphorbiae</name>
    <name type="common">potato aphid</name>
    <dbReference type="NCBI Taxonomy" id="13131"/>
    <lineage>
        <taxon>Eukaryota</taxon>
        <taxon>Metazoa</taxon>
        <taxon>Ecdysozoa</taxon>
        <taxon>Arthropoda</taxon>
        <taxon>Hexapoda</taxon>
        <taxon>Insecta</taxon>
        <taxon>Pterygota</taxon>
        <taxon>Neoptera</taxon>
        <taxon>Paraneoptera</taxon>
        <taxon>Hemiptera</taxon>
        <taxon>Sternorrhyncha</taxon>
        <taxon>Aphidomorpha</taxon>
        <taxon>Aphidoidea</taxon>
        <taxon>Aphididae</taxon>
        <taxon>Macrosiphini</taxon>
        <taxon>Macrosiphum</taxon>
    </lineage>
</organism>
<gene>
    <name evidence="2" type="ORF">MEUPH1_LOCUS30039</name>
</gene>
<dbReference type="AlphaFoldDB" id="A0AAV0Y893"/>
<keyword evidence="3" id="KW-1185">Reference proteome</keyword>
<comment type="caution">
    <text evidence="2">The sequence shown here is derived from an EMBL/GenBank/DDBJ whole genome shotgun (WGS) entry which is preliminary data.</text>
</comment>